<name>A0AAJ0GTT7_9PEZI</name>
<sequence>MASSPTPRDIRRLASDHDFVYGAHPAPRRLGWWPFVATHLTLPAAVVAGVIFTVVAIVYTIELSKQMLECPSWANACQTADKWTVENLGTVQGIITMVYLIGMVALAYAALGLCEATIWPLLQKQSFTIRGLNAYLSTTRGSIMLAPMAVMSVRSLAAAIVLACALAVNLLPFASPPLVGHAYSPDWQTVHLGSNYTPGGGISQLYAQTNPPKSVMVRVSAEYNAWASDPASEPMPDYRDWYIDREALNSRGNFTSKAVRFQTSISCRPYQLQQLNKDNLWWNAFRTNMTRTNSNSTNPGDRNSSAEIWVRPQAQLTLWADDVDFVSDRRTRTTLVFAALNGTIHGGALTQLLLGNLTSASSIACGVDIEVVDDILSVGTNIPTRSDIPILSSTDTLTPSPAAAPQFALNELLLWFTVAPLLVSPSVDGTQPMLTNSSATGLPIAYTAITTISSYIQNSNIWTIPGLESFIRLSIGALAQATTSSSFSSSAPSSPSDPNAVITLTTTTMTRKFVPFRALLLLIPPLLIIAIIAALAVYTSHLHSQHSIPVMRQADLGELLKSSQTAWLREVA</sequence>
<comment type="caution">
    <text evidence="2">The sequence shown here is derived from an EMBL/GenBank/DDBJ whole genome shotgun (WGS) entry which is preliminary data.</text>
</comment>
<evidence type="ECO:0000256" key="1">
    <source>
        <dbReference type="SAM" id="Phobius"/>
    </source>
</evidence>
<organism evidence="2 3">
    <name type="scientific">Chaetomium strumarium</name>
    <dbReference type="NCBI Taxonomy" id="1170767"/>
    <lineage>
        <taxon>Eukaryota</taxon>
        <taxon>Fungi</taxon>
        <taxon>Dikarya</taxon>
        <taxon>Ascomycota</taxon>
        <taxon>Pezizomycotina</taxon>
        <taxon>Sordariomycetes</taxon>
        <taxon>Sordariomycetidae</taxon>
        <taxon>Sordariales</taxon>
        <taxon>Chaetomiaceae</taxon>
        <taxon>Chaetomium</taxon>
    </lineage>
</organism>
<feature type="transmembrane region" description="Helical" evidence="1">
    <location>
        <begin position="518"/>
        <end position="538"/>
    </location>
</feature>
<evidence type="ECO:0008006" key="4">
    <source>
        <dbReference type="Google" id="ProtNLM"/>
    </source>
</evidence>
<protein>
    <recommendedName>
        <fullName evidence="4">Transmembrane protein</fullName>
    </recommendedName>
</protein>
<keyword evidence="1" id="KW-0812">Transmembrane</keyword>
<accession>A0AAJ0GTT7</accession>
<gene>
    <name evidence="2" type="ORF">B0T15DRAFT_534248</name>
</gene>
<dbReference type="GeneID" id="87888256"/>
<feature type="transmembrane region" description="Helical" evidence="1">
    <location>
        <begin position="98"/>
        <end position="122"/>
    </location>
</feature>
<keyword evidence="1" id="KW-1133">Transmembrane helix</keyword>
<feature type="non-terminal residue" evidence="2">
    <location>
        <position position="572"/>
    </location>
</feature>
<dbReference type="Proteomes" id="UP001273166">
    <property type="component" value="Unassembled WGS sequence"/>
</dbReference>
<evidence type="ECO:0000313" key="2">
    <source>
        <dbReference type="EMBL" id="KAK3306067.1"/>
    </source>
</evidence>
<reference evidence="2" key="2">
    <citation type="submission" date="2023-06" db="EMBL/GenBank/DDBJ databases">
        <authorList>
            <consortium name="Lawrence Berkeley National Laboratory"/>
            <person name="Mondo S.J."/>
            <person name="Hensen N."/>
            <person name="Bonometti L."/>
            <person name="Westerberg I."/>
            <person name="Brannstrom I.O."/>
            <person name="Guillou S."/>
            <person name="Cros-Aarteil S."/>
            <person name="Calhoun S."/>
            <person name="Haridas S."/>
            <person name="Kuo A."/>
            <person name="Pangilinan J."/>
            <person name="Riley R."/>
            <person name="Labutti K."/>
            <person name="Andreopoulos B."/>
            <person name="Lipzen A."/>
            <person name="Chen C."/>
            <person name="Yanf M."/>
            <person name="Daum C."/>
            <person name="Ng V."/>
            <person name="Clum A."/>
            <person name="Steindorff A."/>
            <person name="Ohm R."/>
            <person name="Martin F."/>
            <person name="Silar P."/>
            <person name="Natvig D."/>
            <person name="Lalanne C."/>
            <person name="Gautier V."/>
            <person name="Ament-Velasquez S.L."/>
            <person name="Kruys A."/>
            <person name="Hutchinson M.I."/>
            <person name="Powell A.J."/>
            <person name="Barry K."/>
            <person name="Miller A.N."/>
            <person name="Grigoriev I.V."/>
            <person name="Debuchy R."/>
            <person name="Gladieux P."/>
            <person name="Thoren M.H."/>
            <person name="Johannesson H."/>
        </authorList>
    </citation>
    <scope>NUCLEOTIDE SEQUENCE</scope>
    <source>
        <strain evidence="2">CBS 333.67</strain>
    </source>
</reference>
<feature type="transmembrane region" description="Helical" evidence="1">
    <location>
        <begin position="142"/>
        <end position="168"/>
    </location>
</feature>
<dbReference type="RefSeq" id="XP_062721847.1">
    <property type="nucleotide sequence ID" value="XM_062869427.1"/>
</dbReference>
<dbReference type="EMBL" id="JAUDZG010000004">
    <property type="protein sequence ID" value="KAK3306067.1"/>
    <property type="molecule type" value="Genomic_DNA"/>
</dbReference>
<evidence type="ECO:0000313" key="3">
    <source>
        <dbReference type="Proteomes" id="UP001273166"/>
    </source>
</evidence>
<dbReference type="AlphaFoldDB" id="A0AAJ0GTT7"/>
<proteinExistence type="predicted"/>
<reference evidence="2" key="1">
    <citation type="journal article" date="2023" name="Mol. Phylogenet. Evol.">
        <title>Genome-scale phylogeny and comparative genomics of the fungal order Sordariales.</title>
        <authorList>
            <person name="Hensen N."/>
            <person name="Bonometti L."/>
            <person name="Westerberg I."/>
            <person name="Brannstrom I.O."/>
            <person name="Guillou S."/>
            <person name="Cros-Aarteil S."/>
            <person name="Calhoun S."/>
            <person name="Haridas S."/>
            <person name="Kuo A."/>
            <person name="Mondo S."/>
            <person name="Pangilinan J."/>
            <person name="Riley R."/>
            <person name="LaButti K."/>
            <person name="Andreopoulos B."/>
            <person name="Lipzen A."/>
            <person name="Chen C."/>
            <person name="Yan M."/>
            <person name="Daum C."/>
            <person name="Ng V."/>
            <person name="Clum A."/>
            <person name="Steindorff A."/>
            <person name="Ohm R.A."/>
            <person name="Martin F."/>
            <person name="Silar P."/>
            <person name="Natvig D.O."/>
            <person name="Lalanne C."/>
            <person name="Gautier V."/>
            <person name="Ament-Velasquez S.L."/>
            <person name="Kruys A."/>
            <person name="Hutchinson M.I."/>
            <person name="Powell A.J."/>
            <person name="Barry K."/>
            <person name="Miller A.N."/>
            <person name="Grigoriev I.V."/>
            <person name="Debuchy R."/>
            <person name="Gladieux P."/>
            <person name="Hiltunen Thoren M."/>
            <person name="Johannesson H."/>
        </authorList>
    </citation>
    <scope>NUCLEOTIDE SEQUENCE</scope>
    <source>
        <strain evidence="2">CBS 333.67</strain>
    </source>
</reference>
<keyword evidence="1" id="KW-0472">Membrane</keyword>
<feature type="transmembrane region" description="Helical" evidence="1">
    <location>
        <begin position="40"/>
        <end position="61"/>
    </location>
</feature>
<keyword evidence="3" id="KW-1185">Reference proteome</keyword>